<dbReference type="EMBL" id="JADGJD010000423">
    <property type="protein sequence ID" value="KAJ3051201.1"/>
    <property type="molecule type" value="Genomic_DNA"/>
</dbReference>
<evidence type="ECO:0000256" key="3">
    <source>
        <dbReference type="SAM" id="MobiDB-lite"/>
    </source>
</evidence>
<accession>A0AAD5X210</accession>
<gene>
    <name evidence="4" type="ORF">HK097_007832</name>
</gene>
<dbReference type="InterPro" id="IPR013024">
    <property type="entry name" value="GGCT-like"/>
</dbReference>
<feature type="compositionally biased region" description="Polar residues" evidence="3">
    <location>
        <begin position="169"/>
        <end position="181"/>
    </location>
</feature>
<dbReference type="CDD" id="cd06661">
    <property type="entry name" value="GGCT_like"/>
    <property type="match status" value="1"/>
</dbReference>
<feature type="compositionally biased region" description="Low complexity" evidence="3">
    <location>
        <begin position="182"/>
        <end position="203"/>
    </location>
</feature>
<dbReference type="Proteomes" id="UP001212841">
    <property type="component" value="Unassembled WGS sequence"/>
</dbReference>
<sequence length="225" mass="24209">MRFQTVLADHRGTVSSPGRVVTLIPHAEYVSTHYHLDPHHHPSAESICWGIAYQIPADKAESVREHLDHREKNGYEVFEEDVYHPDYMGGQEPIVKGALVYVATSQNESFLGPASEVELARQIAAAKGPSGWNADYLLGLSRSMKILSPNSPDHHLESLETEVLNALRSSTTSSAPSNTEASLSTSTSTLTLPSSTTVTTTSTAGTIGAPGSISDSDLDALRELV</sequence>
<organism evidence="4 5">
    <name type="scientific">Rhizophlyctis rosea</name>
    <dbReference type="NCBI Taxonomy" id="64517"/>
    <lineage>
        <taxon>Eukaryota</taxon>
        <taxon>Fungi</taxon>
        <taxon>Fungi incertae sedis</taxon>
        <taxon>Chytridiomycota</taxon>
        <taxon>Chytridiomycota incertae sedis</taxon>
        <taxon>Chytridiomycetes</taxon>
        <taxon>Rhizophlyctidales</taxon>
        <taxon>Rhizophlyctidaceae</taxon>
        <taxon>Rhizophlyctis</taxon>
    </lineage>
</organism>
<feature type="region of interest" description="Disordered" evidence="3">
    <location>
        <begin position="169"/>
        <end position="203"/>
    </location>
</feature>
<protein>
    <recommendedName>
        <fullName evidence="1">glutathione-specific gamma-glutamylcyclotransferase</fullName>
        <ecNumber evidence="1">4.3.2.7</ecNumber>
    </recommendedName>
</protein>
<dbReference type="AlphaFoldDB" id="A0AAD5X210"/>
<proteinExistence type="predicted"/>
<keyword evidence="2" id="KW-0456">Lyase</keyword>
<dbReference type="GO" id="GO:0005737">
    <property type="term" value="C:cytoplasm"/>
    <property type="evidence" value="ECO:0007669"/>
    <property type="project" value="TreeGrafter"/>
</dbReference>
<evidence type="ECO:0000313" key="5">
    <source>
        <dbReference type="Proteomes" id="UP001212841"/>
    </source>
</evidence>
<dbReference type="GO" id="GO:0061928">
    <property type="term" value="F:glutathione specific gamma-glutamylcyclotransferase activity"/>
    <property type="evidence" value="ECO:0007669"/>
    <property type="project" value="UniProtKB-EC"/>
</dbReference>
<evidence type="ECO:0000313" key="4">
    <source>
        <dbReference type="EMBL" id="KAJ3051201.1"/>
    </source>
</evidence>
<comment type="caution">
    <text evidence="4">The sequence shown here is derived from an EMBL/GenBank/DDBJ whole genome shotgun (WGS) entry which is preliminary data.</text>
</comment>
<dbReference type="PANTHER" id="PTHR12192:SF2">
    <property type="entry name" value="GLUTATHIONE-SPECIFIC GAMMA-GLUTAMYLCYCLOTRANSFERASE 2"/>
    <property type="match status" value="1"/>
</dbReference>
<dbReference type="EC" id="4.3.2.7" evidence="1"/>
<dbReference type="PANTHER" id="PTHR12192">
    <property type="entry name" value="CATION TRANSPORT PROTEIN CHAC-RELATED"/>
    <property type="match status" value="1"/>
</dbReference>
<dbReference type="GO" id="GO:0006751">
    <property type="term" value="P:glutathione catabolic process"/>
    <property type="evidence" value="ECO:0007669"/>
    <property type="project" value="InterPro"/>
</dbReference>
<reference evidence="4" key="1">
    <citation type="submission" date="2020-05" db="EMBL/GenBank/DDBJ databases">
        <title>Phylogenomic resolution of chytrid fungi.</title>
        <authorList>
            <person name="Stajich J.E."/>
            <person name="Amses K."/>
            <person name="Simmons R."/>
            <person name="Seto K."/>
            <person name="Myers J."/>
            <person name="Bonds A."/>
            <person name="Quandt C.A."/>
            <person name="Barry K."/>
            <person name="Liu P."/>
            <person name="Grigoriev I."/>
            <person name="Longcore J.E."/>
            <person name="James T.Y."/>
        </authorList>
    </citation>
    <scope>NUCLEOTIDE SEQUENCE</scope>
    <source>
        <strain evidence="4">JEL0318</strain>
    </source>
</reference>
<evidence type="ECO:0000256" key="2">
    <source>
        <dbReference type="ARBA" id="ARBA00023239"/>
    </source>
</evidence>
<evidence type="ECO:0000256" key="1">
    <source>
        <dbReference type="ARBA" id="ARBA00012344"/>
    </source>
</evidence>
<dbReference type="Pfam" id="PF04752">
    <property type="entry name" value="ChaC"/>
    <property type="match status" value="1"/>
</dbReference>
<dbReference type="InterPro" id="IPR006840">
    <property type="entry name" value="ChaC"/>
</dbReference>
<feature type="non-terminal residue" evidence="4">
    <location>
        <position position="225"/>
    </location>
</feature>
<name>A0AAD5X210_9FUNG</name>
<keyword evidence="5" id="KW-1185">Reference proteome</keyword>